<dbReference type="GO" id="GO:0004722">
    <property type="term" value="F:protein serine/threonine phosphatase activity"/>
    <property type="evidence" value="ECO:0007669"/>
    <property type="project" value="InterPro"/>
</dbReference>
<proteinExistence type="predicted"/>
<dbReference type="SUPFAM" id="SSF81606">
    <property type="entry name" value="PP2C-like"/>
    <property type="match status" value="1"/>
</dbReference>
<reference evidence="2 3" key="1">
    <citation type="journal article" date="2018" name="Front. Microbiol.">
        <title>Phylogeny of Vibrio vulnificus from the Analysis of the Core-Genome: Implications for Intra-Species Taxonomy.</title>
        <authorList>
            <person name="Roig F.J."/>
            <person name="Gonzalez-Candelas F."/>
            <person name="Sanjuan E."/>
            <person name="Fouz B."/>
            <person name="Feil E.J."/>
            <person name="Llorens C."/>
            <person name="Baker-Austin C."/>
            <person name="Oliver J.D."/>
            <person name="Danin-Poleg Y."/>
            <person name="Gibas C.J."/>
            <person name="Kashi Y."/>
            <person name="Gulig P.A."/>
            <person name="Morrison S.S."/>
            <person name="Amaro C."/>
        </authorList>
    </citation>
    <scope>NUCLEOTIDE SEQUENCE [LARGE SCALE GENOMIC DNA]</scope>
    <source>
        <strain evidence="2 3">CECT4608</strain>
    </source>
</reference>
<dbReference type="AlphaFoldDB" id="A0A2S3R7M5"/>
<gene>
    <name evidence="2" type="ORF">CRN52_03030</name>
</gene>
<evidence type="ECO:0000259" key="1">
    <source>
        <dbReference type="PROSITE" id="PS51746"/>
    </source>
</evidence>
<accession>A0A2S3R7M5</accession>
<dbReference type="CDD" id="cd00143">
    <property type="entry name" value="PP2Cc"/>
    <property type="match status" value="1"/>
</dbReference>
<dbReference type="SMART" id="SM00331">
    <property type="entry name" value="PP2C_SIG"/>
    <property type="match status" value="1"/>
</dbReference>
<dbReference type="PANTHER" id="PTHR13832:SF827">
    <property type="entry name" value="PROTEIN PHOSPHATASE 1L"/>
    <property type="match status" value="1"/>
</dbReference>
<dbReference type="InterPro" id="IPR036457">
    <property type="entry name" value="PPM-type-like_dom_sf"/>
</dbReference>
<dbReference type="InterPro" id="IPR015655">
    <property type="entry name" value="PP2C"/>
</dbReference>
<protein>
    <submittedName>
        <fullName evidence="2">Serine/threonine-protein phosphatase</fullName>
    </submittedName>
</protein>
<sequence>MVYLKLANLPQCWMDNGRNGIGNGDRMSWSFFTFSKTHAGKVRPYNEDALLDMTARRVWVVADGMGGHSAGDVASQMLVDRIERFVLDTPDFGIDELRQMIEVANREIFQYAQVHLDGKTMGSTVVLLFLQDGYFHCLWVGDSRIYLLRDNHLVQKTRDHSQVMELVEQGLLAEEDAEKHPLANVITRAVGVEETVRIDQQSGQLLHGDQFLLCSDGLTKELSNSEIHQIMCADSVNQSGLALLHASLVRGANDNVTCALIKVAKEKQLVQESVSHSSDATVPVYARRRV</sequence>
<dbReference type="SMART" id="SM00332">
    <property type="entry name" value="PP2Cc"/>
    <property type="match status" value="1"/>
</dbReference>
<dbReference type="Gene3D" id="3.60.40.10">
    <property type="entry name" value="PPM-type phosphatase domain"/>
    <property type="match status" value="1"/>
</dbReference>
<dbReference type="EMBL" id="PDGH01000027">
    <property type="protein sequence ID" value="POB49721.1"/>
    <property type="molecule type" value="Genomic_DNA"/>
</dbReference>
<comment type="caution">
    <text evidence="2">The sequence shown here is derived from an EMBL/GenBank/DDBJ whole genome shotgun (WGS) entry which is preliminary data.</text>
</comment>
<dbReference type="PANTHER" id="PTHR13832">
    <property type="entry name" value="PROTEIN PHOSPHATASE 2C"/>
    <property type="match status" value="1"/>
</dbReference>
<evidence type="ECO:0000313" key="2">
    <source>
        <dbReference type="EMBL" id="POB49721.1"/>
    </source>
</evidence>
<dbReference type="Proteomes" id="UP000237466">
    <property type="component" value="Unassembled WGS sequence"/>
</dbReference>
<name>A0A2S3R7M5_VIBVL</name>
<organism evidence="2 3">
    <name type="scientific">Vibrio vulnificus</name>
    <dbReference type="NCBI Taxonomy" id="672"/>
    <lineage>
        <taxon>Bacteria</taxon>
        <taxon>Pseudomonadati</taxon>
        <taxon>Pseudomonadota</taxon>
        <taxon>Gammaproteobacteria</taxon>
        <taxon>Vibrionales</taxon>
        <taxon>Vibrionaceae</taxon>
        <taxon>Vibrio</taxon>
    </lineage>
</organism>
<dbReference type="Pfam" id="PF13672">
    <property type="entry name" value="PP2C_2"/>
    <property type="match status" value="1"/>
</dbReference>
<dbReference type="InterPro" id="IPR001932">
    <property type="entry name" value="PPM-type_phosphatase-like_dom"/>
</dbReference>
<dbReference type="PROSITE" id="PS51746">
    <property type="entry name" value="PPM_2"/>
    <property type="match status" value="1"/>
</dbReference>
<feature type="domain" description="PPM-type phosphatase" evidence="1">
    <location>
        <begin position="33"/>
        <end position="263"/>
    </location>
</feature>
<evidence type="ECO:0000313" key="3">
    <source>
        <dbReference type="Proteomes" id="UP000237466"/>
    </source>
</evidence>